<evidence type="ECO:0000259" key="2">
    <source>
        <dbReference type="Pfam" id="PF02517"/>
    </source>
</evidence>
<keyword evidence="3" id="KW-0645">Protease</keyword>
<keyword evidence="3" id="KW-0482">Metalloprotease</keyword>
<dbReference type="GO" id="GO:0008237">
    <property type="term" value="F:metallopeptidase activity"/>
    <property type="evidence" value="ECO:0007669"/>
    <property type="project" value="UniProtKB-KW"/>
</dbReference>
<dbReference type="RefSeq" id="WP_237378668.1">
    <property type="nucleotide sequence ID" value="NZ_CP071793.1"/>
</dbReference>
<keyword evidence="1" id="KW-0812">Transmembrane</keyword>
<proteinExistence type="predicted"/>
<dbReference type="GO" id="GO:0004175">
    <property type="term" value="F:endopeptidase activity"/>
    <property type="evidence" value="ECO:0007669"/>
    <property type="project" value="UniProtKB-ARBA"/>
</dbReference>
<dbReference type="Pfam" id="PF02517">
    <property type="entry name" value="Rce1-like"/>
    <property type="match status" value="1"/>
</dbReference>
<gene>
    <name evidence="3" type="ORF">J3U87_25840</name>
</gene>
<protein>
    <submittedName>
        <fullName evidence="3">CPBP family intramembrane metalloprotease</fullName>
    </submittedName>
</protein>
<keyword evidence="1" id="KW-1133">Transmembrane helix</keyword>
<dbReference type="KEGG" id="scor:J3U87_25840"/>
<keyword evidence="4" id="KW-1185">Reference proteome</keyword>
<feature type="transmembrane region" description="Helical" evidence="1">
    <location>
        <begin position="59"/>
        <end position="78"/>
    </location>
</feature>
<reference evidence="3" key="1">
    <citation type="submission" date="2021-03" db="EMBL/GenBank/DDBJ databases">
        <title>Acanthopleuribacteraceae sp. M133.</title>
        <authorList>
            <person name="Wang G."/>
        </authorList>
    </citation>
    <scope>NUCLEOTIDE SEQUENCE</scope>
    <source>
        <strain evidence="3">M133</strain>
    </source>
</reference>
<dbReference type="AlphaFoldDB" id="A0A8A4TIP3"/>
<dbReference type="GO" id="GO:0080120">
    <property type="term" value="P:CAAX-box protein maturation"/>
    <property type="evidence" value="ECO:0007669"/>
    <property type="project" value="UniProtKB-ARBA"/>
</dbReference>
<evidence type="ECO:0000256" key="1">
    <source>
        <dbReference type="SAM" id="Phobius"/>
    </source>
</evidence>
<dbReference type="Proteomes" id="UP000663929">
    <property type="component" value="Chromosome"/>
</dbReference>
<evidence type="ECO:0000313" key="3">
    <source>
        <dbReference type="EMBL" id="QTD49022.1"/>
    </source>
</evidence>
<keyword evidence="3" id="KW-0378">Hydrolase</keyword>
<name>A0A8A4TIP3_SULCO</name>
<keyword evidence="1" id="KW-0472">Membrane</keyword>
<organism evidence="3 4">
    <name type="scientific">Sulfidibacter corallicola</name>
    <dbReference type="NCBI Taxonomy" id="2818388"/>
    <lineage>
        <taxon>Bacteria</taxon>
        <taxon>Pseudomonadati</taxon>
        <taxon>Acidobacteriota</taxon>
        <taxon>Holophagae</taxon>
        <taxon>Acanthopleuribacterales</taxon>
        <taxon>Acanthopleuribacteraceae</taxon>
        <taxon>Sulfidibacter</taxon>
    </lineage>
</organism>
<sequence>MVTLLLSYIWIWKGAFQGHSQIMLAAYFGIGLAGHRRAGEGPKAIGLRLDNALEALRLLLRWLAVPLLLVVLLTQSTWHFPPIHEWPGDLIWGFVWGTAQQYGLLCVMYRRLREVFPDGKIADLIAAGLFALFHIPNLFLMGVTLITGYVSCRAYRRFPNLWVVGLFHCIVSFAISHSFPDSLSLSMKVGPR</sequence>
<feature type="transmembrane region" description="Helical" evidence="1">
    <location>
        <begin position="20"/>
        <end position="38"/>
    </location>
</feature>
<feature type="transmembrane region" description="Helical" evidence="1">
    <location>
        <begin position="161"/>
        <end position="179"/>
    </location>
</feature>
<accession>A0A8A4TIP3</accession>
<feature type="transmembrane region" description="Helical" evidence="1">
    <location>
        <begin position="121"/>
        <end position="149"/>
    </location>
</feature>
<dbReference type="EMBL" id="CP071793">
    <property type="protein sequence ID" value="QTD49022.1"/>
    <property type="molecule type" value="Genomic_DNA"/>
</dbReference>
<dbReference type="InterPro" id="IPR003675">
    <property type="entry name" value="Rce1/LyrA-like_dom"/>
</dbReference>
<evidence type="ECO:0000313" key="4">
    <source>
        <dbReference type="Proteomes" id="UP000663929"/>
    </source>
</evidence>
<feature type="domain" description="CAAX prenyl protease 2/Lysostaphin resistance protein A-like" evidence="2">
    <location>
        <begin position="106"/>
        <end position="173"/>
    </location>
</feature>